<keyword evidence="4 6" id="KW-1133">Transmembrane helix</keyword>
<proteinExistence type="inferred from homology"/>
<dbReference type="Proteomes" id="UP001497497">
    <property type="component" value="Unassembled WGS sequence"/>
</dbReference>
<dbReference type="GO" id="GO:0005886">
    <property type="term" value="C:plasma membrane"/>
    <property type="evidence" value="ECO:0007669"/>
    <property type="project" value="TreeGrafter"/>
</dbReference>
<keyword evidence="8" id="KW-1185">Reference proteome</keyword>
<organism evidence="7 8">
    <name type="scientific">Lymnaea stagnalis</name>
    <name type="common">Great pond snail</name>
    <name type="synonym">Helix stagnalis</name>
    <dbReference type="NCBI Taxonomy" id="6523"/>
    <lineage>
        <taxon>Eukaryota</taxon>
        <taxon>Metazoa</taxon>
        <taxon>Spiralia</taxon>
        <taxon>Lophotrochozoa</taxon>
        <taxon>Mollusca</taxon>
        <taxon>Gastropoda</taxon>
        <taxon>Heterobranchia</taxon>
        <taxon>Euthyneura</taxon>
        <taxon>Panpulmonata</taxon>
        <taxon>Hygrophila</taxon>
        <taxon>Lymnaeoidea</taxon>
        <taxon>Lymnaeidae</taxon>
        <taxon>Lymnaea</taxon>
    </lineage>
</organism>
<feature type="transmembrane region" description="Helical" evidence="6">
    <location>
        <begin position="239"/>
        <end position="263"/>
    </location>
</feature>
<dbReference type="Pfam" id="PF00335">
    <property type="entry name" value="Tetraspanin"/>
    <property type="match status" value="1"/>
</dbReference>
<keyword evidence="5 6" id="KW-0472">Membrane</keyword>
<dbReference type="PRINTS" id="PR00259">
    <property type="entry name" value="TMFOUR"/>
</dbReference>
<dbReference type="Gene3D" id="1.10.1450.10">
    <property type="entry name" value="Tetraspanin"/>
    <property type="match status" value="1"/>
</dbReference>
<reference evidence="7 8" key="1">
    <citation type="submission" date="2024-04" db="EMBL/GenBank/DDBJ databases">
        <authorList>
            <consortium name="Genoscope - CEA"/>
            <person name="William W."/>
        </authorList>
    </citation>
    <scope>NUCLEOTIDE SEQUENCE [LARGE SCALE GENOMIC DNA]</scope>
</reference>
<dbReference type="PANTHER" id="PTHR19282">
    <property type="entry name" value="TETRASPANIN"/>
    <property type="match status" value="1"/>
</dbReference>
<dbReference type="AlphaFoldDB" id="A0AAV2I3D2"/>
<evidence type="ECO:0000256" key="1">
    <source>
        <dbReference type="ARBA" id="ARBA00004141"/>
    </source>
</evidence>
<evidence type="ECO:0000313" key="8">
    <source>
        <dbReference type="Proteomes" id="UP001497497"/>
    </source>
</evidence>
<evidence type="ECO:0000256" key="6">
    <source>
        <dbReference type="RuleBase" id="RU361218"/>
    </source>
</evidence>
<gene>
    <name evidence="7" type="ORF">GSLYS_00012951001</name>
</gene>
<comment type="subcellular location">
    <subcellularLocation>
        <location evidence="1 6">Membrane</location>
        <topology evidence="1 6">Multi-pass membrane protein</topology>
    </subcellularLocation>
</comment>
<evidence type="ECO:0000256" key="3">
    <source>
        <dbReference type="ARBA" id="ARBA00022692"/>
    </source>
</evidence>
<feature type="transmembrane region" description="Helical" evidence="6">
    <location>
        <begin position="91"/>
        <end position="115"/>
    </location>
</feature>
<dbReference type="EMBL" id="CAXITT010000327">
    <property type="protein sequence ID" value="CAL1539130.1"/>
    <property type="molecule type" value="Genomic_DNA"/>
</dbReference>
<dbReference type="PANTHER" id="PTHR19282:SF544">
    <property type="entry name" value="TETRASPANIN"/>
    <property type="match status" value="1"/>
</dbReference>
<dbReference type="InterPro" id="IPR018499">
    <property type="entry name" value="Tetraspanin/Peripherin"/>
</dbReference>
<evidence type="ECO:0000256" key="5">
    <source>
        <dbReference type="ARBA" id="ARBA00023136"/>
    </source>
</evidence>
<accession>A0AAV2I3D2</accession>
<feature type="transmembrane region" description="Helical" evidence="6">
    <location>
        <begin position="61"/>
        <end position="84"/>
    </location>
</feature>
<evidence type="ECO:0000256" key="2">
    <source>
        <dbReference type="ARBA" id="ARBA00006840"/>
    </source>
</evidence>
<protein>
    <recommendedName>
        <fullName evidence="6">Tetraspanin</fullName>
    </recommendedName>
</protein>
<name>A0AAV2I3D2_LYMST</name>
<feature type="transmembrane region" description="Helical" evidence="6">
    <location>
        <begin position="12"/>
        <end position="32"/>
    </location>
</feature>
<dbReference type="SUPFAM" id="SSF48652">
    <property type="entry name" value="Tetraspanin"/>
    <property type="match status" value="1"/>
</dbReference>
<sequence>MSARGLKIVFCLINVLLMMIGMVLVGLGIWVVSDGDGVLQLARLGYDGNYDEVSKAGLLEVASSIAIVEGSIMILLAVLAFCGVGQESKCFLALYAGILAVLILLQVVIIVLTSIMRVRVHDNLRQALKESIKTEYEGFTDSKKKFSLAMDRAQVLFSCCGVDSYNEFNATATNWKDRTSLKIPKTCCKLDREKYLDNTEFVFVNKTCARILNPKFSNIDKACHGDIQQWLDDRVVATLALTVVFAGIQIFGAIFACCIVRALRYK</sequence>
<evidence type="ECO:0000256" key="4">
    <source>
        <dbReference type="ARBA" id="ARBA00022989"/>
    </source>
</evidence>
<dbReference type="InterPro" id="IPR008952">
    <property type="entry name" value="Tetraspanin_EC2_sf"/>
</dbReference>
<keyword evidence="3 6" id="KW-0812">Transmembrane</keyword>
<dbReference type="InterPro" id="IPR000301">
    <property type="entry name" value="Tetraspanin_animals"/>
</dbReference>
<dbReference type="PIRSF" id="PIRSF002419">
    <property type="entry name" value="Tetraspanin"/>
    <property type="match status" value="1"/>
</dbReference>
<comment type="similarity">
    <text evidence="2 6">Belongs to the tetraspanin (TM4SF) family.</text>
</comment>
<evidence type="ECO:0000313" key="7">
    <source>
        <dbReference type="EMBL" id="CAL1539130.1"/>
    </source>
</evidence>
<comment type="caution">
    <text evidence="7">The sequence shown here is derived from an EMBL/GenBank/DDBJ whole genome shotgun (WGS) entry which is preliminary data.</text>
</comment>